<dbReference type="PRINTS" id="PR00080">
    <property type="entry name" value="SDRFAMILY"/>
</dbReference>
<dbReference type="CDD" id="cd05233">
    <property type="entry name" value="SDR_c"/>
    <property type="match status" value="1"/>
</dbReference>
<evidence type="ECO:0000256" key="1">
    <source>
        <dbReference type="ARBA" id="ARBA00006484"/>
    </source>
</evidence>
<dbReference type="PRINTS" id="PR00081">
    <property type="entry name" value="GDHRDH"/>
</dbReference>
<protein>
    <recommendedName>
        <fullName evidence="3">3-oxoacyl-ACP reductase</fullName>
    </recommendedName>
</protein>
<dbReference type="InterPro" id="IPR020904">
    <property type="entry name" value="Sc_DH/Rdtase_CS"/>
</dbReference>
<dbReference type="FunFam" id="3.40.50.720:FF:000084">
    <property type="entry name" value="Short-chain dehydrogenase reductase"/>
    <property type="match status" value="1"/>
</dbReference>
<evidence type="ECO:0008006" key="3">
    <source>
        <dbReference type="Google" id="ProtNLM"/>
    </source>
</evidence>
<dbReference type="GO" id="GO:0016616">
    <property type="term" value="F:oxidoreductase activity, acting on the CH-OH group of donors, NAD or NADP as acceptor"/>
    <property type="evidence" value="ECO:0007669"/>
    <property type="project" value="TreeGrafter"/>
</dbReference>
<dbReference type="AlphaFoldDB" id="A0A382X1Z5"/>
<organism evidence="2">
    <name type="scientific">marine metagenome</name>
    <dbReference type="NCBI Taxonomy" id="408172"/>
    <lineage>
        <taxon>unclassified sequences</taxon>
        <taxon>metagenomes</taxon>
        <taxon>ecological metagenomes</taxon>
    </lineage>
</organism>
<proteinExistence type="inferred from homology"/>
<dbReference type="InterPro" id="IPR002347">
    <property type="entry name" value="SDR_fam"/>
</dbReference>
<dbReference type="GO" id="GO:0048038">
    <property type="term" value="F:quinone binding"/>
    <property type="evidence" value="ECO:0007669"/>
    <property type="project" value="TreeGrafter"/>
</dbReference>
<name>A0A382X1Z5_9ZZZZ</name>
<gene>
    <name evidence="2" type="ORF">METZ01_LOCUS417734</name>
</gene>
<dbReference type="GO" id="GO:0006633">
    <property type="term" value="P:fatty acid biosynthetic process"/>
    <property type="evidence" value="ECO:0007669"/>
    <property type="project" value="TreeGrafter"/>
</dbReference>
<reference evidence="2" key="1">
    <citation type="submission" date="2018-05" db="EMBL/GenBank/DDBJ databases">
        <authorList>
            <person name="Lanie J.A."/>
            <person name="Ng W.-L."/>
            <person name="Kazmierczak K.M."/>
            <person name="Andrzejewski T.M."/>
            <person name="Davidsen T.M."/>
            <person name="Wayne K.J."/>
            <person name="Tettelin H."/>
            <person name="Glass J.I."/>
            <person name="Rusch D."/>
            <person name="Podicherti R."/>
            <person name="Tsui H.-C.T."/>
            <person name="Winkler M.E."/>
        </authorList>
    </citation>
    <scope>NUCLEOTIDE SEQUENCE</scope>
</reference>
<dbReference type="EMBL" id="UINC01164173">
    <property type="protein sequence ID" value="SVD64880.1"/>
    <property type="molecule type" value="Genomic_DNA"/>
</dbReference>
<accession>A0A382X1Z5</accession>
<dbReference type="PROSITE" id="PS00061">
    <property type="entry name" value="ADH_SHORT"/>
    <property type="match status" value="1"/>
</dbReference>
<dbReference type="Gene3D" id="3.40.50.720">
    <property type="entry name" value="NAD(P)-binding Rossmann-like Domain"/>
    <property type="match status" value="1"/>
</dbReference>
<sequence>WEKRAAEETARIILDEGGLCTVVEADVTNAASVTAMTETVLDMHGRIDILHNNVGATGQLGGPIDVSEEDWEQTFTINAKSIYLTCNAILPSMLKAERGSIINVSSIAAIRYAGIPYVSYAASKAAVLQFTQSVALQYAAKGIRCNALLPGLIDTPMVHAQLTGHYGDKGRMLDRRNVTSPTGKMGDAWDVAYAALYLASDEAKYVNGTSLIVDGGLTAGIGPSA</sequence>
<comment type="similarity">
    <text evidence="1">Belongs to the short-chain dehydrogenases/reductases (SDR) family.</text>
</comment>
<feature type="non-terminal residue" evidence="2">
    <location>
        <position position="1"/>
    </location>
</feature>
<dbReference type="PANTHER" id="PTHR42760">
    <property type="entry name" value="SHORT-CHAIN DEHYDROGENASES/REDUCTASES FAMILY MEMBER"/>
    <property type="match status" value="1"/>
</dbReference>
<dbReference type="SUPFAM" id="SSF51735">
    <property type="entry name" value="NAD(P)-binding Rossmann-fold domains"/>
    <property type="match status" value="1"/>
</dbReference>
<dbReference type="InterPro" id="IPR036291">
    <property type="entry name" value="NAD(P)-bd_dom_sf"/>
</dbReference>
<evidence type="ECO:0000313" key="2">
    <source>
        <dbReference type="EMBL" id="SVD64880.1"/>
    </source>
</evidence>
<dbReference type="Pfam" id="PF13561">
    <property type="entry name" value="adh_short_C2"/>
    <property type="match status" value="1"/>
</dbReference>
<dbReference type="PANTHER" id="PTHR42760:SF122">
    <property type="entry name" value="NAD(P)-BINDING PROTEIN"/>
    <property type="match status" value="1"/>
</dbReference>